<gene>
    <name evidence="1" type="ORF">G3385_02785</name>
</gene>
<sequence length="85" mass="8457">MSPESVALNKTTLSLVVGANETLTATVLPADATDKTVTWKSSDATIAGVDSTGKVSGVKAGTADITVTTKDGNKTAKCTVTVTAA</sequence>
<dbReference type="SMART" id="SM00635">
    <property type="entry name" value="BID_2"/>
    <property type="match status" value="1"/>
</dbReference>
<proteinExistence type="predicted"/>
<dbReference type="Gene3D" id="2.60.40.1080">
    <property type="match status" value="1"/>
</dbReference>
<dbReference type="InterPro" id="IPR008964">
    <property type="entry name" value="Invasin/intimin_cell_adhesion"/>
</dbReference>
<evidence type="ECO:0000313" key="1">
    <source>
        <dbReference type="EMBL" id="NEU44791.1"/>
    </source>
</evidence>
<organism evidence="1">
    <name type="scientific">Enterococcus faecium</name>
    <name type="common">Streptococcus faecium</name>
    <dbReference type="NCBI Taxonomy" id="1352"/>
    <lineage>
        <taxon>Bacteria</taxon>
        <taxon>Bacillati</taxon>
        <taxon>Bacillota</taxon>
        <taxon>Bacilli</taxon>
        <taxon>Lactobacillales</taxon>
        <taxon>Enterococcaceae</taxon>
        <taxon>Enterococcus</taxon>
    </lineage>
</organism>
<dbReference type="SUPFAM" id="SSF49373">
    <property type="entry name" value="Invasin/intimin cell-adhesion fragments"/>
    <property type="match status" value="1"/>
</dbReference>
<dbReference type="Pfam" id="PF02368">
    <property type="entry name" value="Big_2"/>
    <property type="match status" value="1"/>
</dbReference>
<name>A0A6B3Q622_ENTFC</name>
<dbReference type="RefSeq" id="WP_081185773.1">
    <property type="nucleotide sequence ID" value="NZ_JAAHCC010000015.1"/>
</dbReference>
<protein>
    <submittedName>
        <fullName evidence="1">Ig domain-containing protein</fullName>
    </submittedName>
</protein>
<reference evidence="1" key="1">
    <citation type="submission" date="2020-02" db="EMBL/GenBank/DDBJ databases">
        <title>Draft Genome Sequences of Enterococcus faecium isolates derived from selected traditional Montenegrin brine cheese.</title>
        <authorList>
            <person name="Ruppitsch W."/>
            <person name="Nisic A."/>
            <person name="Allerberger F."/>
            <person name="Martinovic A."/>
        </authorList>
    </citation>
    <scope>NUCLEOTIDE SEQUENCE</scope>
    <source>
        <strain evidence="1">INF29</strain>
    </source>
</reference>
<dbReference type="EMBL" id="JAAHCB010000014">
    <property type="protein sequence ID" value="NEU44791.1"/>
    <property type="molecule type" value="Genomic_DNA"/>
</dbReference>
<dbReference type="AlphaFoldDB" id="A0A6B3Q622"/>
<comment type="caution">
    <text evidence="1">The sequence shown here is derived from an EMBL/GenBank/DDBJ whole genome shotgun (WGS) entry which is preliminary data.</text>
</comment>
<dbReference type="InterPro" id="IPR003343">
    <property type="entry name" value="Big_2"/>
</dbReference>
<accession>A0A6B3Q622</accession>